<protein>
    <recommendedName>
        <fullName evidence="3">OsmC-like protein</fullName>
    </recommendedName>
</protein>
<evidence type="ECO:0008006" key="3">
    <source>
        <dbReference type="Google" id="ProtNLM"/>
    </source>
</evidence>
<comment type="caution">
    <text evidence="1">The sequence shown here is derived from an EMBL/GenBank/DDBJ whole genome shotgun (WGS) entry which is preliminary data.</text>
</comment>
<dbReference type="Proteomes" id="UP000031599">
    <property type="component" value="Unassembled WGS sequence"/>
</dbReference>
<sequence length="144" mass="15582">MTSNIYRARGDNQPGVTGRIHTLAAQIEFDGSPTMGDAVPGPAHLLAASLAACVLKNVERFGQMLPFAYSAAQVDVELERQDAPPRIIRASYELRVHTDEPAVRCALLHKNIRKFGTISNTLAQACALEPVMLALRTDGSVTRV</sequence>
<dbReference type="AlphaFoldDB" id="A0A0C1ZFQ7"/>
<dbReference type="RefSeq" id="WP_052549595.1">
    <property type="nucleotide sequence ID" value="NZ_JMCC02000037.1"/>
</dbReference>
<accession>A0A0C1ZFQ7</accession>
<evidence type="ECO:0000313" key="1">
    <source>
        <dbReference type="EMBL" id="KIG16499.1"/>
    </source>
</evidence>
<organism evidence="1 2">
    <name type="scientific">Enhygromyxa salina</name>
    <dbReference type="NCBI Taxonomy" id="215803"/>
    <lineage>
        <taxon>Bacteria</taxon>
        <taxon>Pseudomonadati</taxon>
        <taxon>Myxococcota</taxon>
        <taxon>Polyangia</taxon>
        <taxon>Nannocystales</taxon>
        <taxon>Nannocystaceae</taxon>
        <taxon>Enhygromyxa</taxon>
    </lineage>
</organism>
<dbReference type="InterPro" id="IPR003718">
    <property type="entry name" value="OsmC/Ohr_fam"/>
</dbReference>
<dbReference type="InterPro" id="IPR036102">
    <property type="entry name" value="OsmC/Ohrsf"/>
</dbReference>
<dbReference type="SUPFAM" id="SSF82784">
    <property type="entry name" value="OsmC-like"/>
    <property type="match status" value="1"/>
</dbReference>
<reference evidence="1 2" key="1">
    <citation type="submission" date="2014-12" db="EMBL/GenBank/DDBJ databases">
        <title>Genome assembly of Enhygromyxa salina DSM 15201.</title>
        <authorList>
            <person name="Sharma G."/>
            <person name="Subramanian S."/>
        </authorList>
    </citation>
    <scope>NUCLEOTIDE SEQUENCE [LARGE SCALE GENOMIC DNA]</scope>
    <source>
        <strain evidence="1 2">DSM 15201</strain>
    </source>
</reference>
<name>A0A0C1ZFQ7_9BACT</name>
<dbReference type="EMBL" id="JMCC02000037">
    <property type="protein sequence ID" value="KIG16499.1"/>
    <property type="molecule type" value="Genomic_DNA"/>
</dbReference>
<gene>
    <name evidence="1" type="ORF">DB30_04412</name>
</gene>
<dbReference type="Pfam" id="PF02566">
    <property type="entry name" value="OsmC"/>
    <property type="match status" value="1"/>
</dbReference>
<evidence type="ECO:0000313" key="2">
    <source>
        <dbReference type="Proteomes" id="UP000031599"/>
    </source>
</evidence>
<dbReference type="InterPro" id="IPR015946">
    <property type="entry name" value="KH_dom-like_a/b"/>
</dbReference>
<proteinExistence type="predicted"/>
<dbReference type="Gene3D" id="3.30.300.20">
    <property type="match status" value="1"/>
</dbReference>